<reference evidence="9 10" key="1">
    <citation type="submission" date="2022-09" db="EMBL/GenBank/DDBJ databases">
        <authorList>
            <person name="Kop L."/>
        </authorList>
    </citation>
    <scope>NUCLEOTIDE SEQUENCE [LARGE SCALE GENOMIC DNA]</scope>
    <source>
        <strain evidence="9 10">347</strain>
    </source>
</reference>
<feature type="modified residue" description="N6-(pyridoxal phosphate)lysine" evidence="5">
    <location>
        <position position="284"/>
    </location>
</feature>
<evidence type="ECO:0000259" key="8">
    <source>
        <dbReference type="Pfam" id="PF21478"/>
    </source>
</evidence>
<comment type="catalytic activity">
    <reaction evidence="4 5">
        <text>N(6)-[(R)-lipoyl]-L-lysyl-[glycine-cleavage complex H protein] + glycine + H(+) = N(6)-[(R)-S(8)-aminomethyldihydrolipoyl]-L-lysyl-[glycine-cleavage complex H protein] + CO2</text>
        <dbReference type="Rhea" id="RHEA:24304"/>
        <dbReference type="Rhea" id="RHEA-COMP:10494"/>
        <dbReference type="Rhea" id="RHEA-COMP:10495"/>
        <dbReference type="ChEBI" id="CHEBI:15378"/>
        <dbReference type="ChEBI" id="CHEBI:16526"/>
        <dbReference type="ChEBI" id="CHEBI:57305"/>
        <dbReference type="ChEBI" id="CHEBI:83099"/>
        <dbReference type="ChEBI" id="CHEBI:83143"/>
        <dbReference type="EC" id="1.4.4.2"/>
    </reaction>
</comment>
<dbReference type="Gene3D" id="3.90.1150.10">
    <property type="entry name" value="Aspartate Aminotransferase, domain 1"/>
    <property type="match status" value="1"/>
</dbReference>
<evidence type="ECO:0000256" key="2">
    <source>
        <dbReference type="ARBA" id="ARBA00022898"/>
    </source>
</evidence>
<evidence type="ECO:0000256" key="5">
    <source>
        <dbReference type="HAMAP-Rule" id="MF_00713"/>
    </source>
</evidence>
<dbReference type="CDD" id="cd00613">
    <property type="entry name" value="GDC-P"/>
    <property type="match status" value="1"/>
</dbReference>
<dbReference type="Pfam" id="PF21478">
    <property type="entry name" value="GcvP2_C"/>
    <property type="match status" value="1"/>
</dbReference>
<comment type="cofactor">
    <cofactor evidence="5">
        <name>pyridoxal 5'-phosphate</name>
        <dbReference type="ChEBI" id="CHEBI:597326"/>
    </cofactor>
</comment>
<dbReference type="NCBIfam" id="NF003346">
    <property type="entry name" value="PRK04366.1"/>
    <property type="match status" value="1"/>
</dbReference>
<dbReference type="Proteomes" id="UP001157733">
    <property type="component" value="Chromosome"/>
</dbReference>
<sequence>MAHAENMKTGIQGLMFEEPPVFELGSPGRKAYSLPGSSIPEVELETLLPPDEIRSPIDHLPELSELDVVRHYTRLSQWNFSIDSTFYPLGSCTMKYNPKINEDMARLAGFAQNHPYAPESLCQGSLRLLHELQESLREISGMDAVSLQPAAGAHGEMTGMLAIRAYHQAKGNKRSKVLMPDSAHGTNPASCTLCGYDVVHIPSNAEGLIDIDKLRHLMDEDTAAIMLTNPNTLGMFEKNILEITEIVHGKGGLVYCDGANLNALMGVCKVGDMGVDVLHFNLHKTFSTPHGGGGPGAGPVGVKKILEPFLPVPQVEHRNGQYVLDYDRPQSIGKVRAFYGNFGILLRAYVYIRTLGPDGLREACESAVLNANYIKARLQDTYFLPYPGPSLHECVFNDRNQLKQNVKTMDIAKALIDKGFHPPTVYFPLIVKGAMMVEPTETESKETIDHFIQAMKEIAKQAESDPESFHAAPYLSKVSRPDEARAARHPKLRWKPAA</sequence>
<feature type="domain" description="Glycine dehydrogenase C-terminal" evidence="8">
    <location>
        <begin position="363"/>
        <end position="463"/>
    </location>
</feature>
<dbReference type="HAMAP" id="MF_00713">
    <property type="entry name" value="GcvPB"/>
    <property type="match status" value="1"/>
</dbReference>
<feature type="compositionally biased region" description="Basic residues" evidence="6">
    <location>
        <begin position="487"/>
        <end position="498"/>
    </location>
</feature>
<dbReference type="InterPro" id="IPR015422">
    <property type="entry name" value="PyrdxlP-dep_Trfase_small"/>
</dbReference>
<evidence type="ECO:0000256" key="3">
    <source>
        <dbReference type="ARBA" id="ARBA00023002"/>
    </source>
</evidence>
<dbReference type="InterPro" id="IPR015424">
    <property type="entry name" value="PyrdxlP-dep_Trfase"/>
</dbReference>
<dbReference type="PANTHER" id="PTHR11773">
    <property type="entry name" value="GLYCINE DEHYDROGENASE, DECARBOXYLATING"/>
    <property type="match status" value="1"/>
</dbReference>
<dbReference type="RefSeq" id="WP_282010873.1">
    <property type="nucleotide sequence ID" value="NZ_OX336137.1"/>
</dbReference>
<dbReference type="Pfam" id="PF00266">
    <property type="entry name" value="Aminotran_5"/>
    <property type="match status" value="1"/>
</dbReference>
<evidence type="ECO:0000313" key="9">
    <source>
        <dbReference type="EMBL" id="CAI2717959.1"/>
    </source>
</evidence>
<protein>
    <recommendedName>
        <fullName evidence="5">Probable glycine dehydrogenase (decarboxylating) subunit 2</fullName>
        <ecNumber evidence="5">1.4.4.2</ecNumber>
    </recommendedName>
    <alternativeName>
        <fullName evidence="5">Glycine cleavage system P-protein subunit 2</fullName>
    </alternativeName>
    <alternativeName>
        <fullName evidence="5">Glycine decarboxylase subunit 2</fullName>
    </alternativeName>
    <alternativeName>
        <fullName evidence="5">Glycine dehydrogenase (aminomethyl-transferring) subunit 2</fullName>
    </alternativeName>
</protein>
<evidence type="ECO:0000313" key="10">
    <source>
        <dbReference type="Proteomes" id="UP001157733"/>
    </source>
</evidence>
<dbReference type="Gene3D" id="6.20.440.10">
    <property type="match status" value="1"/>
</dbReference>
<feature type="domain" description="Aminotransferase class V" evidence="7">
    <location>
        <begin position="190"/>
        <end position="291"/>
    </location>
</feature>
<comment type="similarity">
    <text evidence="5">Belongs to the GcvP family. C-terminal subunit subfamily.</text>
</comment>
<proteinExistence type="inferred from homology"/>
<dbReference type="InterPro" id="IPR023012">
    <property type="entry name" value="GcvPB"/>
</dbReference>
<keyword evidence="2 5" id="KW-0663">Pyridoxal phosphate</keyword>
<dbReference type="InterPro" id="IPR000192">
    <property type="entry name" value="Aminotrans_V_dom"/>
</dbReference>
<dbReference type="SUPFAM" id="SSF53383">
    <property type="entry name" value="PLP-dependent transferases"/>
    <property type="match status" value="1"/>
</dbReference>
<name>A0ABN8VZP2_9BACT</name>
<feature type="region of interest" description="Disordered" evidence="6">
    <location>
        <begin position="462"/>
        <end position="498"/>
    </location>
</feature>
<gene>
    <name evidence="5 9" type="primary">gcvPB</name>
    <name evidence="9" type="ORF">NSPWAT_1100</name>
</gene>
<dbReference type="Gene3D" id="3.40.640.10">
    <property type="entry name" value="Type I PLP-dependent aspartate aminotransferase-like (Major domain)"/>
    <property type="match status" value="1"/>
</dbReference>
<dbReference type="InterPro" id="IPR015421">
    <property type="entry name" value="PyrdxlP-dep_Trfase_major"/>
</dbReference>
<dbReference type="GO" id="GO:0004375">
    <property type="term" value="F:glycine dehydrogenase (decarboxylating) activity"/>
    <property type="evidence" value="ECO:0007669"/>
    <property type="project" value="UniProtKB-EC"/>
</dbReference>
<keyword evidence="3 5" id="KW-0560">Oxidoreductase</keyword>
<dbReference type="InterPro" id="IPR049316">
    <property type="entry name" value="GDC-P_C"/>
</dbReference>
<dbReference type="EC" id="1.4.4.2" evidence="5"/>
<evidence type="ECO:0000256" key="1">
    <source>
        <dbReference type="ARBA" id="ARBA00003788"/>
    </source>
</evidence>
<dbReference type="EMBL" id="OX336137">
    <property type="protein sequence ID" value="CAI2717959.1"/>
    <property type="molecule type" value="Genomic_DNA"/>
</dbReference>
<keyword evidence="10" id="KW-1185">Reference proteome</keyword>
<evidence type="ECO:0000259" key="7">
    <source>
        <dbReference type="Pfam" id="PF00266"/>
    </source>
</evidence>
<evidence type="ECO:0000256" key="6">
    <source>
        <dbReference type="SAM" id="MobiDB-lite"/>
    </source>
</evidence>
<comment type="function">
    <text evidence="1 5">The glycine cleavage system catalyzes the degradation of glycine. The P protein binds the alpha-amino group of glycine through its pyridoxal phosphate cofactor; CO(2) is released and the remaining methylamine moiety is then transferred to the lipoamide cofactor of the H protein.</text>
</comment>
<dbReference type="PANTHER" id="PTHR11773:SF1">
    <property type="entry name" value="GLYCINE DEHYDROGENASE (DECARBOXYLATING), MITOCHONDRIAL"/>
    <property type="match status" value="1"/>
</dbReference>
<comment type="subunit">
    <text evidence="5">The glycine cleavage system is composed of four proteins: P, T, L and H. In this organism, the P 'protein' is a heterodimer of two subunits.</text>
</comment>
<evidence type="ECO:0000256" key="4">
    <source>
        <dbReference type="ARBA" id="ARBA00049026"/>
    </source>
</evidence>
<dbReference type="InterPro" id="IPR020581">
    <property type="entry name" value="GDC_P"/>
</dbReference>
<accession>A0ABN8VZP2</accession>
<organism evidence="9 10">
    <name type="scientific">Nitrospina watsonii</name>
    <dbReference type="NCBI Taxonomy" id="1323948"/>
    <lineage>
        <taxon>Bacteria</taxon>
        <taxon>Pseudomonadati</taxon>
        <taxon>Nitrospinota/Tectimicrobiota group</taxon>
        <taxon>Nitrospinota</taxon>
        <taxon>Nitrospinia</taxon>
        <taxon>Nitrospinales</taxon>
        <taxon>Nitrospinaceae</taxon>
        <taxon>Nitrospina</taxon>
    </lineage>
</organism>